<evidence type="ECO:0000313" key="2">
    <source>
        <dbReference type="Proteomes" id="UP000515121"/>
    </source>
</evidence>
<evidence type="ECO:0000259" key="1">
    <source>
        <dbReference type="PROSITE" id="PS50181"/>
    </source>
</evidence>
<reference evidence="3" key="1">
    <citation type="submission" date="2025-08" db="UniProtKB">
        <authorList>
            <consortium name="RefSeq"/>
        </authorList>
    </citation>
    <scope>IDENTIFICATION</scope>
    <source>
        <tissue evidence="3">Fruit stalk</tissue>
    </source>
</reference>
<dbReference type="InterPro" id="IPR001810">
    <property type="entry name" value="F-box_dom"/>
</dbReference>
<organism evidence="2 3">
    <name type="scientific">Durio zibethinus</name>
    <name type="common">Durian</name>
    <dbReference type="NCBI Taxonomy" id="66656"/>
    <lineage>
        <taxon>Eukaryota</taxon>
        <taxon>Viridiplantae</taxon>
        <taxon>Streptophyta</taxon>
        <taxon>Embryophyta</taxon>
        <taxon>Tracheophyta</taxon>
        <taxon>Spermatophyta</taxon>
        <taxon>Magnoliopsida</taxon>
        <taxon>eudicotyledons</taxon>
        <taxon>Gunneridae</taxon>
        <taxon>Pentapetalae</taxon>
        <taxon>rosids</taxon>
        <taxon>malvids</taxon>
        <taxon>Malvales</taxon>
        <taxon>Malvaceae</taxon>
        <taxon>Helicteroideae</taxon>
        <taxon>Durio</taxon>
    </lineage>
</organism>
<dbReference type="CDD" id="cd09917">
    <property type="entry name" value="F-box_SF"/>
    <property type="match status" value="1"/>
</dbReference>
<dbReference type="Proteomes" id="UP000515121">
    <property type="component" value="Unplaced"/>
</dbReference>
<dbReference type="InterPro" id="IPR005174">
    <property type="entry name" value="KIB1-4_b-propeller"/>
</dbReference>
<dbReference type="AlphaFoldDB" id="A0A6P6AB22"/>
<name>A0A6P6AB22_DURZI</name>
<protein>
    <submittedName>
        <fullName evidence="3">Uncharacterized protein LOC111307988</fullName>
    </submittedName>
</protein>
<dbReference type="GeneID" id="111307988"/>
<dbReference type="PROSITE" id="PS50181">
    <property type="entry name" value="FBOX"/>
    <property type="match status" value="1"/>
</dbReference>
<dbReference type="InterPro" id="IPR036047">
    <property type="entry name" value="F-box-like_dom_sf"/>
</dbReference>
<dbReference type="PANTHER" id="PTHR33110">
    <property type="entry name" value="F-BOX/KELCH-REPEAT PROTEIN-RELATED"/>
    <property type="match status" value="1"/>
</dbReference>
<dbReference type="Pfam" id="PF03478">
    <property type="entry name" value="Beta-prop_KIB1-4"/>
    <property type="match status" value="1"/>
</dbReference>
<evidence type="ECO:0000313" key="3">
    <source>
        <dbReference type="RefSeq" id="XP_022762095.1"/>
    </source>
</evidence>
<gene>
    <name evidence="3" type="primary">LOC111307988</name>
</gene>
<dbReference type="OrthoDB" id="1665258at2759"/>
<dbReference type="PANTHER" id="PTHR33110:SF71">
    <property type="entry name" value="F-BOX_KELCH-REPEAT PROTEIN"/>
    <property type="match status" value="1"/>
</dbReference>
<dbReference type="Gene3D" id="1.20.1280.50">
    <property type="match status" value="1"/>
</dbReference>
<keyword evidence="2" id="KW-1185">Reference proteome</keyword>
<feature type="domain" description="F-box" evidence="1">
    <location>
        <begin position="58"/>
        <end position="106"/>
    </location>
</feature>
<dbReference type="KEGG" id="dzi:111307988"/>
<dbReference type="RefSeq" id="XP_022762095.1">
    <property type="nucleotide sequence ID" value="XM_022906360.1"/>
</dbReference>
<accession>A0A6P6AB22</accession>
<dbReference type="SUPFAM" id="SSF81383">
    <property type="entry name" value="F-box domain"/>
    <property type="match status" value="1"/>
</dbReference>
<proteinExistence type="predicted"/>
<dbReference type="Pfam" id="PF00646">
    <property type="entry name" value="F-box"/>
    <property type="match status" value="1"/>
</dbReference>
<sequence length="478" mass="54725">MRMITYLFLAYKSVGFNLFRGCSSFSKPWLERCCPSHLSEQSINKISGKKHDDDDVDPVPWDKLPVDILKLIFDRLHLKDRIRFNLVCKQWRTNTTETPQLLWLMLPYHENSQHLSFFDMSEGKVHKLNLPKSAQGGWFCGCSKGWLFLAKGSEFHNLQFFLFDPISRVQIPLPPLSTIPEFGKTFTIRQSKWNPAACIITQVVVSSSDASQCILAATFCANDDNFLALCRPQDERWTIVDGLLADGHCYLDIYFFNGELYACFAKTNNLQDQANLGPFPTHSVTLGGHDVNLKLIPFICPPIYPSSYAADVDELSWYYKDCAIMVRLVESNGQLFMVTKICDIIETSDYDDINEEDEDEDNERLLTYHQTARFEVSKIQITDTTFTATRLSNLSDQSLFVGDGVSLAGNFNEFDKNCIYFLEENDIYSLEDVYPLSRESGIFYLDDGSIKRSFPSIKTDRGSYMNWFSPNIKTGAFF</sequence>